<reference evidence="1" key="1">
    <citation type="submission" date="2018-05" db="EMBL/GenBank/DDBJ databases">
        <authorList>
            <person name="Lanie J.A."/>
            <person name="Ng W.-L."/>
            <person name="Kazmierczak K.M."/>
            <person name="Andrzejewski T.M."/>
            <person name="Davidsen T.M."/>
            <person name="Wayne K.J."/>
            <person name="Tettelin H."/>
            <person name="Glass J.I."/>
            <person name="Rusch D."/>
            <person name="Podicherti R."/>
            <person name="Tsui H.-C.T."/>
            <person name="Winkler M.E."/>
        </authorList>
    </citation>
    <scope>NUCLEOTIDE SEQUENCE</scope>
</reference>
<dbReference type="AlphaFoldDB" id="A0A382MBS9"/>
<organism evidence="1">
    <name type="scientific">marine metagenome</name>
    <dbReference type="NCBI Taxonomy" id="408172"/>
    <lineage>
        <taxon>unclassified sequences</taxon>
        <taxon>metagenomes</taxon>
        <taxon>ecological metagenomes</taxon>
    </lineage>
</organism>
<accession>A0A382MBS9</accession>
<sequence>MDLNKIKEKAWTFGCNALYRDFAPDYLLTIDSHVTHEIMDSDYSLNNKVIISNMNSLPAEVRDSMEIPEGATFYENEPTGYEFIFNGFRNHYYITWIKEKSQISHIPSPIYGGCAGIQAIRLAHVYYPKETKYLIGFDIFGERDNMYDGTNGYPSKEAPNAMMDEFIEGFKDLLNTYEDQSQDDLIIKRVIDQ</sequence>
<feature type="non-terminal residue" evidence="1">
    <location>
        <position position="193"/>
    </location>
</feature>
<proteinExistence type="predicted"/>
<gene>
    <name evidence="1" type="ORF">METZ01_LOCUS298954</name>
</gene>
<dbReference type="EMBL" id="UINC01092481">
    <property type="protein sequence ID" value="SVC46100.1"/>
    <property type="molecule type" value="Genomic_DNA"/>
</dbReference>
<name>A0A382MBS9_9ZZZZ</name>
<protein>
    <submittedName>
        <fullName evidence="1">Uncharacterized protein</fullName>
    </submittedName>
</protein>
<evidence type="ECO:0000313" key="1">
    <source>
        <dbReference type="EMBL" id="SVC46100.1"/>
    </source>
</evidence>